<reference evidence="3" key="2">
    <citation type="submission" date="2020-04" db="EMBL/GenBank/DDBJ databases">
        <authorList>
            <consortium name="NCBI Genome Project"/>
        </authorList>
    </citation>
    <scope>NUCLEOTIDE SEQUENCE</scope>
    <source>
        <strain evidence="3">CBS 304.34</strain>
    </source>
</reference>
<accession>A0A6A6YTB8</accession>
<dbReference type="AlphaFoldDB" id="A0A6A6YTB8"/>
<organism evidence="1">
    <name type="scientific">Mytilinidion resinicola</name>
    <dbReference type="NCBI Taxonomy" id="574789"/>
    <lineage>
        <taxon>Eukaryota</taxon>
        <taxon>Fungi</taxon>
        <taxon>Dikarya</taxon>
        <taxon>Ascomycota</taxon>
        <taxon>Pezizomycotina</taxon>
        <taxon>Dothideomycetes</taxon>
        <taxon>Pleosporomycetidae</taxon>
        <taxon>Mytilinidiales</taxon>
        <taxon>Mytilinidiaceae</taxon>
        <taxon>Mytilinidion</taxon>
    </lineage>
</organism>
<reference evidence="3" key="3">
    <citation type="submission" date="2025-04" db="UniProtKB">
        <authorList>
            <consortium name="RefSeq"/>
        </authorList>
    </citation>
    <scope>IDENTIFICATION</scope>
    <source>
        <strain evidence="3">CBS 304.34</strain>
    </source>
</reference>
<evidence type="ECO:0000313" key="1">
    <source>
        <dbReference type="EMBL" id="KAF2811205.1"/>
    </source>
</evidence>
<reference evidence="1 3" key="1">
    <citation type="journal article" date="2020" name="Stud. Mycol.">
        <title>101 Dothideomycetes genomes: a test case for predicting lifestyles and emergence of pathogens.</title>
        <authorList>
            <person name="Haridas S."/>
            <person name="Albert R."/>
            <person name="Binder M."/>
            <person name="Bloem J."/>
            <person name="Labutti K."/>
            <person name="Salamov A."/>
            <person name="Andreopoulos B."/>
            <person name="Baker S."/>
            <person name="Barry K."/>
            <person name="Bills G."/>
            <person name="Bluhm B."/>
            <person name="Cannon C."/>
            <person name="Castanera R."/>
            <person name="Culley D."/>
            <person name="Daum C."/>
            <person name="Ezra D."/>
            <person name="Gonzalez J."/>
            <person name="Henrissat B."/>
            <person name="Kuo A."/>
            <person name="Liang C."/>
            <person name="Lipzen A."/>
            <person name="Lutzoni F."/>
            <person name="Magnuson J."/>
            <person name="Mondo S."/>
            <person name="Nolan M."/>
            <person name="Ohm R."/>
            <person name="Pangilinan J."/>
            <person name="Park H.-J."/>
            <person name="Ramirez L."/>
            <person name="Alfaro M."/>
            <person name="Sun H."/>
            <person name="Tritt A."/>
            <person name="Yoshinaga Y."/>
            <person name="Zwiers L.-H."/>
            <person name="Turgeon B."/>
            <person name="Goodwin S."/>
            <person name="Spatafora J."/>
            <person name="Crous P."/>
            <person name="Grigoriev I."/>
        </authorList>
    </citation>
    <scope>NUCLEOTIDE SEQUENCE</scope>
    <source>
        <strain evidence="1 3">CBS 304.34</strain>
    </source>
</reference>
<evidence type="ECO:0000313" key="2">
    <source>
        <dbReference type="Proteomes" id="UP000504636"/>
    </source>
</evidence>
<dbReference type="EMBL" id="MU003699">
    <property type="protein sequence ID" value="KAF2811205.1"/>
    <property type="molecule type" value="Genomic_DNA"/>
</dbReference>
<name>A0A6A6YTB8_9PEZI</name>
<protein>
    <submittedName>
        <fullName evidence="1 3">Uncharacterized protein</fullName>
    </submittedName>
</protein>
<dbReference type="GeneID" id="54455051"/>
<evidence type="ECO:0000313" key="3">
    <source>
        <dbReference type="RefSeq" id="XP_033578169.1"/>
    </source>
</evidence>
<gene>
    <name evidence="1 3" type="ORF">BDZ99DRAFT_297942</name>
</gene>
<dbReference type="RefSeq" id="XP_033578169.1">
    <property type="nucleotide sequence ID" value="XM_033714158.1"/>
</dbReference>
<proteinExistence type="predicted"/>
<dbReference type="Proteomes" id="UP000504636">
    <property type="component" value="Unplaced"/>
</dbReference>
<sequence length="184" mass="20466">MSSFAMRMSEKEALCMYLDAMMESCTKASIALESAIAMLGTDDPPSEMPKEMRQMRAALLHFVIQLMAASQNVSVFFNISKAMAEGQAEGKDTLAILSDDNTYSVSQVDVIYWNDTKVFIRCPYRSCGNVHCHTYKSYAAILEQPPCSRGPAYRSSVRNLAKWGTRSTNREAYSKMCVLGSIHG</sequence>
<keyword evidence="2" id="KW-1185">Reference proteome</keyword>